<evidence type="ECO:0000313" key="5">
    <source>
        <dbReference type="EMBL" id="ORM68380.1"/>
    </source>
</evidence>
<dbReference type="InterPro" id="IPR050959">
    <property type="entry name" value="MarA-like"/>
</dbReference>
<evidence type="ECO:0000259" key="4">
    <source>
        <dbReference type="PROSITE" id="PS01124"/>
    </source>
</evidence>
<accession>A0A1X1CVK6</accession>
<keyword evidence="6" id="KW-1185">Reference proteome</keyword>
<dbReference type="Gene3D" id="1.10.10.60">
    <property type="entry name" value="Homeodomain-like"/>
    <property type="match status" value="2"/>
</dbReference>
<evidence type="ECO:0000256" key="2">
    <source>
        <dbReference type="ARBA" id="ARBA00023125"/>
    </source>
</evidence>
<reference evidence="5 6" key="1">
    <citation type="journal article" date="2017" name="Antonie Van Leeuwenhoek">
        <title>Phylogenomic resolution of the bacterial genus Pantoea and its relationship with Erwinia and Tatumella.</title>
        <authorList>
            <person name="Palmer M."/>
            <person name="Steenkamp E.T."/>
            <person name="Coetzee M.P."/>
            <person name="Chan W.Y."/>
            <person name="van Zyl E."/>
            <person name="De Maayer P."/>
            <person name="Coutinho T.A."/>
            <person name="Blom J."/>
            <person name="Smits T.H."/>
            <person name="Duffy B."/>
            <person name="Venter S.N."/>
        </authorList>
    </citation>
    <scope>NUCLEOTIDE SEQUENCE [LARGE SCALE GENOMIC DNA]</scope>
    <source>
        <strain evidence="5 6">LMG 26277</strain>
    </source>
</reference>
<dbReference type="PANTHER" id="PTHR47504">
    <property type="entry name" value="RIGHT ORIGIN-BINDING PROTEIN"/>
    <property type="match status" value="1"/>
</dbReference>
<dbReference type="InterPro" id="IPR018060">
    <property type="entry name" value="HTH_AraC"/>
</dbReference>
<feature type="domain" description="HTH araC/xylS-type" evidence="4">
    <location>
        <begin position="11"/>
        <end position="109"/>
    </location>
</feature>
<sequence length="127" mass="14859">MRMSAVFCVIQEMVEWIDRHLDQALSVEKIAERSGYSVWHFQRKFVQFTGLNVYHYVRVRRVINATYALVNSEKRILEIAIDNGFNCQASFTRTVRGITGYTPASIRSRFSADRQQWLKLVETLLNP</sequence>
<keyword evidence="2" id="KW-0238">DNA-binding</keyword>
<dbReference type="GO" id="GO:0003700">
    <property type="term" value="F:DNA-binding transcription factor activity"/>
    <property type="evidence" value="ECO:0007669"/>
    <property type="project" value="InterPro"/>
</dbReference>
<name>A0A1X1CVK6_9GAMM</name>
<evidence type="ECO:0000256" key="1">
    <source>
        <dbReference type="ARBA" id="ARBA00023015"/>
    </source>
</evidence>
<dbReference type="GO" id="GO:0043565">
    <property type="term" value="F:sequence-specific DNA binding"/>
    <property type="evidence" value="ECO:0007669"/>
    <property type="project" value="InterPro"/>
</dbReference>
<proteinExistence type="predicted"/>
<dbReference type="Proteomes" id="UP000193104">
    <property type="component" value="Unassembled WGS sequence"/>
</dbReference>
<protein>
    <recommendedName>
        <fullName evidence="4">HTH araC/xylS-type domain-containing protein</fullName>
    </recommendedName>
</protein>
<gene>
    <name evidence="5" type="ORF">HA48_20615</name>
</gene>
<dbReference type="EMBL" id="MLFS01000093">
    <property type="protein sequence ID" value="ORM68380.1"/>
    <property type="molecule type" value="Genomic_DNA"/>
</dbReference>
<organism evidence="5 6">
    <name type="scientific">Pantoea wallisii</name>
    <dbReference type="NCBI Taxonomy" id="1076551"/>
    <lineage>
        <taxon>Bacteria</taxon>
        <taxon>Pseudomonadati</taxon>
        <taxon>Pseudomonadota</taxon>
        <taxon>Gammaproteobacteria</taxon>
        <taxon>Enterobacterales</taxon>
        <taxon>Erwiniaceae</taxon>
        <taxon>Pantoea</taxon>
    </lineage>
</organism>
<comment type="caution">
    <text evidence="5">The sequence shown here is derived from an EMBL/GenBank/DDBJ whole genome shotgun (WGS) entry which is preliminary data.</text>
</comment>
<dbReference type="SMART" id="SM00342">
    <property type="entry name" value="HTH_ARAC"/>
    <property type="match status" value="1"/>
</dbReference>
<evidence type="ECO:0000256" key="3">
    <source>
        <dbReference type="ARBA" id="ARBA00023163"/>
    </source>
</evidence>
<dbReference type="AlphaFoldDB" id="A0A1X1CVK6"/>
<dbReference type="SUPFAM" id="SSF46689">
    <property type="entry name" value="Homeodomain-like"/>
    <property type="match status" value="2"/>
</dbReference>
<dbReference type="PANTHER" id="PTHR47504:SF5">
    <property type="entry name" value="RIGHT ORIGIN-BINDING PROTEIN"/>
    <property type="match status" value="1"/>
</dbReference>
<keyword evidence="3" id="KW-0804">Transcription</keyword>
<keyword evidence="1" id="KW-0805">Transcription regulation</keyword>
<dbReference type="STRING" id="1076551.HA48_20615"/>
<dbReference type="Pfam" id="PF12833">
    <property type="entry name" value="HTH_18"/>
    <property type="match status" value="1"/>
</dbReference>
<dbReference type="InterPro" id="IPR009057">
    <property type="entry name" value="Homeodomain-like_sf"/>
</dbReference>
<dbReference type="PROSITE" id="PS01124">
    <property type="entry name" value="HTH_ARAC_FAMILY_2"/>
    <property type="match status" value="1"/>
</dbReference>
<evidence type="ECO:0000313" key="6">
    <source>
        <dbReference type="Proteomes" id="UP000193104"/>
    </source>
</evidence>